<protein>
    <submittedName>
        <fullName evidence="1">Uncharacterized protein</fullName>
    </submittedName>
</protein>
<accession>A0AAV7HJQ2</accession>
<dbReference type="AlphaFoldDB" id="A0AAV7HJQ2"/>
<sequence>MTDSLKFPAWKRVSFESNGKAPAFLRRRRSLVIRKQSRTTPEKIMAPRIEKITRRPVETFFGWTLHFWMLEME</sequence>
<proteinExistence type="predicted"/>
<reference evidence="1 2" key="1">
    <citation type="journal article" date="2021" name="Hortic Res">
        <title>Chromosome-scale assembly of the Dendrobium chrysotoxum genome enhances the understanding of orchid evolution.</title>
        <authorList>
            <person name="Zhang Y."/>
            <person name="Zhang G.Q."/>
            <person name="Zhang D."/>
            <person name="Liu X.D."/>
            <person name="Xu X.Y."/>
            <person name="Sun W.H."/>
            <person name="Yu X."/>
            <person name="Zhu X."/>
            <person name="Wang Z.W."/>
            <person name="Zhao X."/>
            <person name="Zhong W.Y."/>
            <person name="Chen H."/>
            <person name="Yin W.L."/>
            <person name="Huang T."/>
            <person name="Niu S.C."/>
            <person name="Liu Z.J."/>
        </authorList>
    </citation>
    <scope>NUCLEOTIDE SEQUENCE [LARGE SCALE GENOMIC DNA]</scope>
    <source>
        <strain evidence="1">Lindl</strain>
    </source>
</reference>
<evidence type="ECO:0000313" key="1">
    <source>
        <dbReference type="EMBL" id="KAH0468313.1"/>
    </source>
</evidence>
<dbReference type="EMBL" id="JAGFBR010000004">
    <property type="protein sequence ID" value="KAH0468313.1"/>
    <property type="molecule type" value="Genomic_DNA"/>
</dbReference>
<organism evidence="1 2">
    <name type="scientific">Dendrobium chrysotoxum</name>
    <name type="common">Orchid</name>
    <dbReference type="NCBI Taxonomy" id="161865"/>
    <lineage>
        <taxon>Eukaryota</taxon>
        <taxon>Viridiplantae</taxon>
        <taxon>Streptophyta</taxon>
        <taxon>Embryophyta</taxon>
        <taxon>Tracheophyta</taxon>
        <taxon>Spermatophyta</taxon>
        <taxon>Magnoliopsida</taxon>
        <taxon>Liliopsida</taxon>
        <taxon>Asparagales</taxon>
        <taxon>Orchidaceae</taxon>
        <taxon>Epidendroideae</taxon>
        <taxon>Malaxideae</taxon>
        <taxon>Dendrobiinae</taxon>
        <taxon>Dendrobium</taxon>
    </lineage>
</organism>
<gene>
    <name evidence="1" type="ORF">IEQ34_003346</name>
</gene>
<name>A0AAV7HJQ2_DENCH</name>
<comment type="caution">
    <text evidence="1">The sequence shown here is derived from an EMBL/GenBank/DDBJ whole genome shotgun (WGS) entry which is preliminary data.</text>
</comment>
<evidence type="ECO:0000313" key="2">
    <source>
        <dbReference type="Proteomes" id="UP000775213"/>
    </source>
</evidence>
<dbReference type="Proteomes" id="UP000775213">
    <property type="component" value="Unassembled WGS sequence"/>
</dbReference>
<keyword evidence="2" id="KW-1185">Reference proteome</keyword>